<dbReference type="PROSITE" id="PS52050">
    <property type="entry name" value="WYL"/>
    <property type="match status" value="1"/>
</dbReference>
<dbReference type="SUPFAM" id="SSF46785">
    <property type="entry name" value="Winged helix' DNA-binding domain"/>
    <property type="match status" value="1"/>
</dbReference>
<dbReference type="GO" id="GO:0003700">
    <property type="term" value="F:DNA-binding transcription factor activity"/>
    <property type="evidence" value="ECO:0007669"/>
    <property type="project" value="InterPro"/>
</dbReference>
<dbReference type="Gene3D" id="1.10.10.10">
    <property type="entry name" value="Winged helix-like DNA-binding domain superfamily/Winged helix DNA-binding domain"/>
    <property type="match status" value="1"/>
</dbReference>
<dbReference type="AlphaFoldDB" id="A0A508A7E2"/>
<dbReference type="PIRSF" id="PIRSF016838">
    <property type="entry name" value="PafC"/>
    <property type="match status" value="1"/>
</dbReference>
<dbReference type="Pfam" id="PF08279">
    <property type="entry name" value="HTH_11"/>
    <property type="match status" value="1"/>
</dbReference>
<dbReference type="Pfam" id="PF25583">
    <property type="entry name" value="WCX"/>
    <property type="match status" value="1"/>
</dbReference>
<evidence type="ECO:0000259" key="3">
    <source>
        <dbReference type="PROSITE" id="PS51000"/>
    </source>
</evidence>
<dbReference type="PANTHER" id="PTHR34580:SF1">
    <property type="entry name" value="PROTEIN PAFC"/>
    <property type="match status" value="1"/>
</dbReference>
<dbReference type="InterPro" id="IPR028349">
    <property type="entry name" value="PafC-like"/>
</dbReference>
<sequence>MRADRLLSMIWLLRAHGRLSASELAQRLEVSRRTVLRDVEALSAAGVPVWCERGPHGGVRIDPGFHLDVTGLNHEESRALFAGITGWGAAPLGLGEALASAVRKLLAAVPDRHRNQSIDVASRIVVDPQGWLPLPESERADTVFRAVQEAVFTRHRLRMVFRHKSRATTQGDVDPHGLVAAGRSWYLCASHGAEVRFTRLSRIEAAEILAEECPDDAGFDMTAAWRKQRERFLEGFEAITATAWVRDERWSDVREWTLRATTTDTDDDPPDDDGWTCLRLEFMDHLHAMTILLRLGPDAHVIAPGRLRQDLIDYLSLMLAQYRADGTRCPNVEAGDRIPS</sequence>
<comment type="caution">
    <text evidence="4">The sequence shown here is derived from an EMBL/GenBank/DDBJ whole genome shotgun (WGS) entry which is preliminary data.</text>
</comment>
<dbReference type="PANTHER" id="PTHR34580">
    <property type="match status" value="1"/>
</dbReference>
<dbReference type="InterPro" id="IPR013196">
    <property type="entry name" value="HTH_11"/>
</dbReference>
<dbReference type="Pfam" id="PF13280">
    <property type="entry name" value="WYL"/>
    <property type="match status" value="1"/>
</dbReference>
<proteinExistence type="predicted"/>
<dbReference type="InterPro" id="IPR001034">
    <property type="entry name" value="DeoR_HTH"/>
</dbReference>
<dbReference type="EMBL" id="VICB01000004">
    <property type="protein sequence ID" value="TQD44314.1"/>
    <property type="molecule type" value="Genomic_DNA"/>
</dbReference>
<keyword evidence="2" id="KW-0804">Transcription</keyword>
<dbReference type="InterPro" id="IPR057727">
    <property type="entry name" value="WCX_dom"/>
</dbReference>
<dbReference type="InterPro" id="IPR036388">
    <property type="entry name" value="WH-like_DNA-bd_sf"/>
</dbReference>
<keyword evidence="1" id="KW-0805">Transcription regulation</keyword>
<dbReference type="InterPro" id="IPR036390">
    <property type="entry name" value="WH_DNA-bd_sf"/>
</dbReference>
<dbReference type="RefSeq" id="WP_141423869.1">
    <property type="nucleotide sequence ID" value="NZ_JASPFB010000007.1"/>
</dbReference>
<dbReference type="InterPro" id="IPR026881">
    <property type="entry name" value="WYL_dom"/>
</dbReference>
<evidence type="ECO:0000256" key="2">
    <source>
        <dbReference type="ARBA" id="ARBA00023163"/>
    </source>
</evidence>
<organism evidence="4 5">
    <name type="scientific">Actinomyces johnsonii</name>
    <dbReference type="NCBI Taxonomy" id="544581"/>
    <lineage>
        <taxon>Bacteria</taxon>
        <taxon>Bacillati</taxon>
        <taxon>Actinomycetota</taxon>
        <taxon>Actinomycetes</taxon>
        <taxon>Actinomycetales</taxon>
        <taxon>Actinomycetaceae</taxon>
        <taxon>Actinomyces</taxon>
    </lineage>
</organism>
<evidence type="ECO:0000313" key="4">
    <source>
        <dbReference type="EMBL" id="TQD44314.1"/>
    </source>
</evidence>
<name>A0A508A7E2_9ACTO</name>
<feature type="domain" description="HTH deoR-type" evidence="3">
    <location>
        <begin position="2"/>
        <end position="61"/>
    </location>
</feature>
<protein>
    <submittedName>
        <fullName evidence="4">YafY family transcriptional regulator</fullName>
    </submittedName>
</protein>
<evidence type="ECO:0000256" key="1">
    <source>
        <dbReference type="ARBA" id="ARBA00023015"/>
    </source>
</evidence>
<accession>A0A508A7E2</accession>
<gene>
    <name evidence="4" type="ORF">FK256_04635</name>
</gene>
<dbReference type="InterPro" id="IPR051534">
    <property type="entry name" value="CBASS_pafABC_assoc_protein"/>
</dbReference>
<reference evidence="4 5" key="1">
    <citation type="submission" date="2019-06" db="EMBL/GenBank/DDBJ databases">
        <title>Draft genome sequence of Actinomyces johnsonii CCUG 34287T.</title>
        <authorList>
            <person name="Salva-Serra F."/>
            <person name="Cardew S."/>
            <person name="Moore E."/>
        </authorList>
    </citation>
    <scope>NUCLEOTIDE SEQUENCE [LARGE SCALE GENOMIC DNA]</scope>
    <source>
        <strain evidence="4 5">CCUG 34287</strain>
    </source>
</reference>
<dbReference type="Proteomes" id="UP000319010">
    <property type="component" value="Unassembled WGS sequence"/>
</dbReference>
<dbReference type="PROSITE" id="PS51000">
    <property type="entry name" value="HTH_DEOR_2"/>
    <property type="match status" value="1"/>
</dbReference>
<evidence type="ECO:0000313" key="5">
    <source>
        <dbReference type="Proteomes" id="UP000319010"/>
    </source>
</evidence>